<feature type="transmembrane region" description="Helical" evidence="18">
    <location>
        <begin position="9"/>
        <end position="27"/>
    </location>
</feature>
<keyword evidence="11" id="KW-0333">Golgi apparatus</keyword>
<reference evidence="19" key="2">
    <citation type="submission" date="2007-04" db="EMBL/GenBank/DDBJ databases">
        <title>The genome of the human body louse.</title>
        <authorList>
            <consortium name="The Human Body Louse Genome Consortium"/>
            <person name="Kirkness E."/>
            <person name="Walenz B."/>
            <person name="Hass B."/>
            <person name="Bruggner R."/>
            <person name="Strausberg R."/>
        </authorList>
    </citation>
    <scope>NUCLEOTIDE SEQUENCE</scope>
    <source>
        <strain evidence="19">USDA</strain>
    </source>
</reference>
<dbReference type="GO" id="GO:0000139">
    <property type="term" value="C:Golgi membrane"/>
    <property type="evidence" value="ECO:0007669"/>
    <property type="project" value="UniProtKB-SubCell"/>
</dbReference>
<evidence type="ECO:0000256" key="14">
    <source>
        <dbReference type="ARBA" id="ARBA00039104"/>
    </source>
</evidence>
<comment type="subcellular location">
    <subcellularLocation>
        <location evidence="1">Endoplasmic reticulum</location>
    </subcellularLocation>
    <subcellularLocation>
        <location evidence="2">Golgi apparatus membrane</location>
        <topology evidence="2">Single-pass type II membrane protein</topology>
    </subcellularLocation>
</comment>
<keyword evidence="6" id="KW-0808">Transferase</keyword>
<dbReference type="GO" id="GO:0008194">
    <property type="term" value="F:UDP-glycosyltransferase activity"/>
    <property type="evidence" value="ECO:0007669"/>
    <property type="project" value="TreeGrafter"/>
</dbReference>
<keyword evidence="5" id="KW-0328">Glycosyltransferase</keyword>
<keyword evidence="13" id="KW-0325">Glycoprotein</keyword>
<dbReference type="PANTHER" id="PTHR11214">
    <property type="entry name" value="BETA-1,3-N-ACETYLGLUCOSAMINYLTRANSFERASE"/>
    <property type="match status" value="1"/>
</dbReference>
<keyword evidence="9" id="KW-0735">Signal-anchor</keyword>
<evidence type="ECO:0000256" key="3">
    <source>
        <dbReference type="ARBA" id="ARBA00004922"/>
    </source>
</evidence>
<dbReference type="InParanoid" id="E0W3W4"/>
<dbReference type="GO" id="GO:0016758">
    <property type="term" value="F:hexosyltransferase activity"/>
    <property type="evidence" value="ECO:0007669"/>
    <property type="project" value="InterPro"/>
</dbReference>
<dbReference type="Proteomes" id="UP000009046">
    <property type="component" value="Unassembled WGS sequence"/>
</dbReference>
<dbReference type="GeneID" id="8239715"/>
<evidence type="ECO:0000313" key="21">
    <source>
        <dbReference type="Proteomes" id="UP000009046"/>
    </source>
</evidence>
<comment type="catalytic activity">
    <reaction evidence="17">
        <text>3-O-(N-acetyl-beta-D-glucosaminyl-(1-&gt;4)-alpha-D-mannosyl)-L-threonyl-[protein] + UDP-N-acetyl-alpha-D-galactosamine = 3-O-[beta-D-GalNAc-(1-&gt;3)-beta-D-GlcNAc-(1-&gt;4)-alpha-D-Man]-L-Thr-[protein] + UDP + H(+)</text>
        <dbReference type="Rhea" id="RHEA:37667"/>
        <dbReference type="Rhea" id="RHEA-COMP:13308"/>
        <dbReference type="Rhea" id="RHEA-COMP:13618"/>
        <dbReference type="ChEBI" id="CHEBI:15378"/>
        <dbReference type="ChEBI" id="CHEBI:58223"/>
        <dbReference type="ChEBI" id="CHEBI:67138"/>
        <dbReference type="ChEBI" id="CHEBI:136709"/>
        <dbReference type="ChEBI" id="CHEBI:137540"/>
        <dbReference type="EC" id="2.4.1.313"/>
    </reaction>
</comment>
<evidence type="ECO:0000256" key="15">
    <source>
        <dbReference type="ARBA" id="ARBA00040432"/>
    </source>
</evidence>
<name>E0W3W4_PEDHC</name>
<dbReference type="RefSeq" id="XP_002433058.1">
    <property type="nucleotide sequence ID" value="XM_002433013.1"/>
</dbReference>
<dbReference type="eggNOG" id="KOG2287">
    <property type="taxonomic scope" value="Eukaryota"/>
</dbReference>
<evidence type="ECO:0000256" key="8">
    <source>
        <dbReference type="ARBA" id="ARBA00022824"/>
    </source>
</evidence>
<comment type="pathway">
    <text evidence="3">Protein modification; protein glycosylation.</text>
</comment>
<evidence type="ECO:0000256" key="6">
    <source>
        <dbReference type="ARBA" id="ARBA00022679"/>
    </source>
</evidence>
<keyword evidence="21" id="KW-1185">Reference proteome</keyword>
<dbReference type="EnsemblMetazoa" id="PHUM612020-RA">
    <property type="protein sequence ID" value="PHUM612020-PA"/>
    <property type="gene ID" value="PHUM612020"/>
</dbReference>
<proteinExistence type="inferred from homology"/>
<evidence type="ECO:0000313" key="19">
    <source>
        <dbReference type="EMBL" id="EEB20320.1"/>
    </source>
</evidence>
<protein>
    <recommendedName>
        <fullName evidence="15">UDP-GalNAc:beta-1,3-N-acetylgalactosaminyltransferase 2</fullName>
        <ecNumber evidence="14">2.4.1.313</ecNumber>
    </recommendedName>
    <alternativeName>
        <fullName evidence="16">Beta-1,3-N-acetylgalactosaminyltransferase II</fullName>
    </alternativeName>
</protein>
<reference evidence="19" key="1">
    <citation type="submission" date="2007-04" db="EMBL/GenBank/DDBJ databases">
        <title>Annotation of Pediculus humanus corporis strain USDA.</title>
        <authorList>
            <person name="Kirkness E."/>
            <person name="Hannick L."/>
            <person name="Hass B."/>
            <person name="Bruggner R."/>
            <person name="Lawson D."/>
            <person name="Bidwell S."/>
            <person name="Joardar V."/>
            <person name="Caler E."/>
            <person name="Walenz B."/>
            <person name="Inman J."/>
            <person name="Schobel S."/>
            <person name="Galinsky K."/>
            <person name="Amedeo P."/>
            <person name="Strausberg R."/>
        </authorList>
    </citation>
    <scope>NUCLEOTIDE SEQUENCE</scope>
    <source>
        <strain evidence="19">USDA</strain>
    </source>
</reference>
<evidence type="ECO:0000256" key="18">
    <source>
        <dbReference type="SAM" id="Phobius"/>
    </source>
</evidence>
<dbReference type="EC" id="2.4.1.313" evidence="14"/>
<sequence>MDDRIIKKLLIPSVIVLVISVIFVYEFKNLLDYLVFKEKKMLIIGILSSPENFKQRISLRETWLKLISGLSASSFFIIGNEICHVPVIDRPDPYTCINQPFSLASDVTEETEFITMKISNNSKIHYNPIPFYTGFGFYVRSQINITKLGILREFLVRFKCNVTVNLFSAYNSNLLATVTFNKRQLRNTKSLILLQSITPVTLEEFSEVNLKIEAENIDSILLPNCQNALWENGPNVITINNLWTTTGLIPDSFKKKSCTYVLMAYRVLDTDKIKTLVENKKKRLETWYLQNKRLSVELLNESKFFNDIIFVNTIDVYRNLTKKMIEFYKSVIKSVYFHYILKTDDDSFIDLLRVYHQLEIIRKELIIEMRPRYNKNVQFSYSSGLNTPKFWWWSYFREFWKVQRAGKWRESQYRSASYPSFPCGGGYVINKEIANYIANNAKYLNQFQGEDVSLGIWLSSLSVTHYRNPNINTFKSTNKLQKTIQLKYRDYHSVSQYKTKSSEEFIPDVCQWICDNEQNISLPSCNKVQLTVNEMYNVWNKYRQKGFI</sequence>
<dbReference type="EMBL" id="AAZO01007479">
    <property type="status" value="NOT_ANNOTATED_CDS"/>
    <property type="molecule type" value="Genomic_DNA"/>
</dbReference>
<evidence type="ECO:0000256" key="2">
    <source>
        <dbReference type="ARBA" id="ARBA00004323"/>
    </source>
</evidence>
<dbReference type="AlphaFoldDB" id="E0W3W4"/>
<dbReference type="GO" id="GO:0006493">
    <property type="term" value="P:protein O-linked glycosylation"/>
    <property type="evidence" value="ECO:0007669"/>
    <property type="project" value="TreeGrafter"/>
</dbReference>
<dbReference type="HOGENOM" id="CLU_497257_0_0_1"/>
<keyword evidence="10 18" id="KW-1133">Transmembrane helix</keyword>
<evidence type="ECO:0000256" key="9">
    <source>
        <dbReference type="ARBA" id="ARBA00022968"/>
    </source>
</evidence>
<evidence type="ECO:0000256" key="17">
    <source>
        <dbReference type="ARBA" id="ARBA00047667"/>
    </source>
</evidence>
<dbReference type="STRING" id="121224.E0W3W4"/>
<dbReference type="EMBL" id="DS235883">
    <property type="protein sequence ID" value="EEB20320.1"/>
    <property type="molecule type" value="Genomic_DNA"/>
</dbReference>
<dbReference type="CTD" id="8239715"/>
<dbReference type="VEuPathDB" id="VectorBase:PHUM612020"/>
<dbReference type="PANTHER" id="PTHR11214:SF219">
    <property type="entry name" value="UDP-GALNAC:BETA-1,3-N-ACETYLGALACTOSAMINYLTRANSFERASE 2"/>
    <property type="match status" value="1"/>
</dbReference>
<evidence type="ECO:0000256" key="12">
    <source>
        <dbReference type="ARBA" id="ARBA00023136"/>
    </source>
</evidence>
<evidence type="ECO:0000256" key="10">
    <source>
        <dbReference type="ARBA" id="ARBA00022989"/>
    </source>
</evidence>
<evidence type="ECO:0000256" key="16">
    <source>
        <dbReference type="ARBA" id="ARBA00042712"/>
    </source>
</evidence>
<evidence type="ECO:0000256" key="4">
    <source>
        <dbReference type="ARBA" id="ARBA00008661"/>
    </source>
</evidence>
<evidence type="ECO:0000256" key="5">
    <source>
        <dbReference type="ARBA" id="ARBA00022676"/>
    </source>
</evidence>
<accession>E0W3W4</accession>
<reference evidence="20" key="3">
    <citation type="submission" date="2021-02" db="UniProtKB">
        <authorList>
            <consortium name="EnsemblMetazoa"/>
        </authorList>
    </citation>
    <scope>IDENTIFICATION</scope>
    <source>
        <strain evidence="20">USDA</strain>
    </source>
</reference>
<dbReference type="InterPro" id="IPR002659">
    <property type="entry name" value="Glyco_trans_31"/>
</dbReference>
<evidence type="ECO:0000256" key="13">
    <source>
        <dbReference type="ARBA" id="ARBA00023180"/>
    </source>
</evidence>
<evidence type="ECO:0000256" key="11">
    <source>
        <dbReference type="ARBA" id="ARBA00023034"/>
    </source>
</evidence>
<keyword evidence="12 18" id="KW-0472">Membrane</keyword>
<keyword evidence="8" id="KW-0256">Endoplasmic reticulum</keyword>
<evidence type="ECO:0000256" key="1">
    <source>
        <dbReference type="ARBA" id="ARBA00004240"/>
    </source>
</evidence>
<comment type="similarity">
    <text evidence="4">Belongs to the glycosyltransferase 31 family.</text>
</comment>
<dbReference type="Pfam" id="PF01762">
    <property type="entry name" value="Galactosyl_T"/>
    <property type="match status" value="1"/>
</dbReference>
<dbReference type="Gene3D" id="3.90.550.50">
    <property type="match status" value="1"/>
</dbReference>
<dbReference type="KEGG" id="phu:Phum_PHUM612020"/>
<dbReference type="OrthoDB" id="1158011at2759"/>
<organism>
    <name type="scientific">Pediculus humanus subsp. corporis</name>
    <name type="common">Body louse</name>
    <dbReference type="NCBI Taxonomy" id="121224"/>
    <lineage>
        <taxon>Eukaryota</taxon>
        <taxon>Metazoa</taxon>
        <taxon>Ecdysozoa</taxon>
        <taxon>Arthropoda</taxon>
        <taxon>Hexapoda</taxon>
        <taxon>Insecta</taxon>
        <taxon>Pterygota</taxon>
        <taxon>Neoptera</taxon>
        <taxon>Paraneoptera</taxon>
        <taxon>Psocodea</taxon>
        <taxon>Troctomorpha</taxon>
        <taxon>Phthiraptera</taxon>
        <taxon>Anoplura</taxon>
        <taxon>Pediculidae</taxon>
        <taxon>Pediculus</taxon>
    </lineage>
</organism>
<evidence type="ECO:0000256" key="7">
    <source>
        <dbReference type="ARBA" id="ARBA00022692"/>
    </source>
</evidence>
<keyword evidence="7 18" id="KW-0812">Transmembrane</keyword>
<evidence type="ECO:0000313" key="20">
    <source>
        <dbReference type="EnsemblMetazoa" id="PHUM612020-PA"/>
    </source>
</evidence>
<gene>
    <name evidence="20" type="primary">8239715</name>
    <name evidence="19" type="ORF">Phum_PHUM612020</name>
</gene>
<dbReference type="GO" id="GO:0005783">
    <property type="term" value="C:endoplasmic reticulum"/>
    <property type="evidence" value="ECO:0007669"/>
    <property type="project" value="UniProtKB-SubCell"/>
</dbReference>